<sequence length="91" mass="10139">SEGAPRLVDAAAQRVHAGLPVLVLQHHVLQRVQVARDGRRDARVQLLLQSFETFEKVRRLFGEDAGRVFGFLCGGKWGLLNYTCIGRKILG</sequence>
<evidence type="ECO:0000313" key="1">
    <source>
        <dbReference type="EMBL" id="CAG9131640.1"/>
    </source>
</evidence>
<comment type="caution">
    <text evidence="1">The sequence shown here is derived from an EMBL/GenBank/DDBJ whole genome shotgun (WGS) entry which is preliminary data.</text>
</comment>
<keyword evidence="2" id="KW-1185">Reference proteome</keyword>
<accession>A0A8S4FYJ4</accession>
<proteinExistence type="predicted"/>
<reference evidence="1" key="1">
    <citation type="submission" date="2020-11" db="EMBL/GenBank/DDBJ databases">
        <authorList>
            <person name="Whiteford S."/>
        </authorList>
    </citation>
    <scope>NUCLEOTIDE SEQUENCE</scope>
</reference>
<gene>
    <name evidence="1" type="ORF">PLXY2_LOCUS10325</name>
</gene>
<feature type="non-terminal residue" evidence="1">
    <location>
        <position position="91"/>
    </location>
</feature>
<organism evidence="1 2">
    <name type="scientific">Plutella xylostella</name>
    <name type="common">Diamondback moth</name>
    <name type="synonym">Plutella maculipennis</name>
    <dbReference type="NCBI Taxonomy" id="51655"/>
    <lineage>
        <taxon>Eukaryota</taxon>
        <taxon>Metazoa</taxon>
        <taxon>Ecdysozoa</taxon>
        <taxon>Arthropoda</taxon>
        <taxon>Hexapoda</taxon>
        <taxon>Insecta</taxon>
        <taxon>Pterygota</taxon>
        <taxon>Neoptera</taxon>
        <taxon>Endopterygota</taxon>
        <taxon>Lepidoptera</taxon>
        <taxon>Glossata</taxon>
        <taxon>Ditrysia</taxon>
        <taxon>Yponomeutoidea</taxon>
        <taxon>Plutellidae</taxon>
        <taxon>Plutella</taxon>
    </lineage>
</organism>
<feature type="non-terminal residue" evidence="1">
    <location>
        <position position="1"/>
    </location>
</feature>
<protein>
    <submittedName>
        <fullName evidence="1">(diamondback moth) hypothetical protein</fullName>
    </submittedName>
</protein>
<dbReference type="AlphaFoldDB" id="A0A8S4FYJ4"/>
<dbReference type="Proteomes" id="UP000653454">
    <property type="component" value="Unassembled WGS sequence"/>
</dbReference>
<name>A0A8S4FYJ4_PLUXY</name>
<dbReference type="EMBL" id="CAJHNJ030000045">
    <property type="protein sequence ID" value="CAG9131640.1"/>
    <property type="molecule type" value="Genomic_DNA"/>
</dbReference>
<evidence type="ECO:0000313" key="2">
    <source>
        <dbReference type="Proteomes" id="UP000653454"/>
    </source>
</evidence>